<evidence type="ECO:0000313" key="2">
    <source>
        <dbReference type="EMBL" id="KAG0497087.1"/>
    </source>
</evidence>
<evidence type="ECO:0000256" key="1">
    <source>
        <dbReference type="SAM" id="MobiDB-lite"/>
    </source>
</evidence>
<dbReference type="Proteomes" id="UP000636800">
    <property type="component" value="Chromosome 1"/>
</dbReference>
<reference evidence="2 3" key="1">
    <citation type="journal article" date="2020" name="Nat. Food">
        <title>A phased Vanilla planifolia genome enables genetic improvement of flavour and production.</title>
        <authorList>
            <person name="Hasing T."/>
            <person name="Tang H."/>
            <person name="Brym M."/>
            <person name="Khazi F."/>
            <person name="Huang T."/>
            <person name="Chambers A.H."/>
        </authorList>
    </citation>
    <scope>NUCLEOTIDE SEQUENCE [LARGE SCALE GENOMIC DNA]</scope>
    <source>
        <tissue evidence="2">Leaf</tissue>
    </source>
</reference>
<evidence type="ECO:0000313" key="3">
    <source>
        <dbReference type="Proteomes" id="UP000636800"/>
    </source>
</evidence>
<proteinExistence type="predicted"/>
<dbReference type="EMBL" id="JADCNL010000001">
    <property type="protein sequence ID" value="KAG0497087.1"/>
    <property type="molecule type" value="Genomic_DNA"/>
</dbReference>
<dbReference type="AlphaFoldDB" id="A0A835S4X2"/>
<sequence>MAAEKLRDLTKPIDVLLLDATVAAFYGTGSKEEGLALQIDLSNGFMEEILTRQTPQLLSLLKDMKEGLDSVRSKVQSLTERVKQQQLPTAEGMSFLEAKGLLIDGHPVVRNFVEIKVFLEKMRTIDKKLEYQIQKLTRAAGSAPAEHLVGINNEIKEIESREKEDPLMFRPNPDMLVSKTSQIEQDGGGVYRPPKFAPTSLDEDKLSKPEKLALRREKELLRRTKQSSYIKELMDDFEDKPEEVREIIGSESRELSRYIAKREQQARQEEEQFARAPVSKRDKRIEKHLKKSRNGLLALTDDFNDEIRTLPLGEKENVPAPTFMNNGGKRFKKRKRY</sequence>
<dbReference type="PANTHER" id="PTHR13237">
    <property type="entry name" value="SOMETHING ABOUT SILENCING PROTEIN 10-RELATED"/>
    <property type="match status" value="1"/>
</dbReference>
<gene>
    <name evidence="2" type="ORF">HPP92_001778</name>
</gene>
<feature type="region of interest" description="Disordered" evidence="1">
    <location>
        <begin position="266"/>
        <end position="285"/>
    </location>
</feature>
<comment type="caution">
    <text evidence="2">The sequence shown here is derived from an EMBL/GenBank/DDBJ whole genome shotgun (WGS) entry which is preliminary data.</text>
</comment>
<name>A0A835S4X2_VANPL</name>
<dbReference type="PANTHER" id="PTHR13237:SF9">
    <property type="entry name" value="NEUROGUIDIN"/>
    <property type="match status" value="1"/>
</dbReference>
<accession>A0A835S4X2</accession>
<organism evidence="2 3">
    <name type="scientific">Vanilla planifolia</name>
    <name type="common">Vanilla</name>
    <dbReference type="NCBI Taxonomy" id="51239"/>
    <lineage>
        <taxon>Eukaryota</taxon>
        <taxon>Viridiplantae</taxon>
        <taxon>Streptophyta</taxon>
        <taxon>Embryophyta</taxon>
        <taxon>Tracheophyta</taxon>
        <taxon>Spermatophyta</taxon>
        <taxon>Magnoliopsida</taxon>
        <taxon>Liliopsida</taxon>
        <taxon>Asparagales</taxon>
        <taxon>Orchidaceae</taxon>
        <taxon>Vanilloideae</taxon>
        <taxon>Vanilleae</taxon>
        <taxon>Vanilla</taxon>
    </lineage>
</organism>
<dbReference type="GO" id="GO:0032040">
    <property type="term" value="C:small-subunit processome"/>
    <property type="evidence" value="ECO:0007669"/>
    <property type="project" value="TreeGrafter"/>
</dbReference>
<protein>
    <submittedName>
        <fullName evidence="2">Uncharacterized protein</fullName>
    </submittedName>
</protein>
<dbReference type="OrthoDB" id="504708at2759"/>
<dbReference type="GO" id="GO:0000462">
    <property type="term" value="P:maturation of SSU-rRNA from tricistronic rRNA transcript (SSU-rRNA, 5.8S rRNA, LSU-rRNA)"/>
    <property type="evidence" value="ECO:0007669"/>
    <property type="project" value="TreeGrafter"/>
</dbReference>
<keyword evidence="3" id="KW-1185">Reference proteome</keyword>
<feature type="region of interest" description="Disordered" evidence="1">
    <location>
        <begin position="316"/>
        <end position="337"/>
    </location>
</feature>